<dbReference type="RefSeq" id="WP_054493799.1">
    <property type="nucleotide sequence ID" value="NZ_BBZA01000224.1"/>
</dbReference>
<evidence type="ECO:0000313" key="2">
    <source>
        <dbReference type="EMBL" id="GAP64049.1"/>
    </source>
</evidence>
<reference evidence="3 5" key="2">
    <citation type="submission" date="2015-07" db="EMBL/GenBank/DDBJ databases">
        <title>Whole genome sequence of Ardenticatena maritima DSM 23922.</title>
        <authorList>
            <person name="Hemp J."/>
            <person name="Ward L.M."/>
            <person name="Pace L.A."/>
            <person name="Fischer W.W."/>
        </authorList>
    </citation>
    <scope>NUCLEOTIDE SEQUENCE [LARGE SCALE GENOMIC DNA]</scope>
    <source>
        <strain evidence="3 5">110S</strain>
    </source>
</reference>
<comment type="caution">
    <text evidence="2">The sequence shown here is derived from an EMBL/GenBank/DDBJ whole genome shotgun (WGS) entry which is preliminary data.</text>
</comment>
<dbReference type="Proteomes" id="UP000037784">
    <property type="component" value="Unassembled WGS sequence"/>
</dbReference>
<protein>
    <submittedName>
        <fullName evidence="2">Uncharacterized protein</fullName>
    </submittedName>
</protein>
<dbReference type="EMBL" id="LGKN01000009">
    <property type="protein sequence ID" value="KPL86533.1"/>
    <property type="molecule type" value="Genomic_DNA"/>
</dbReference>
<evidence type="ECO:0000256" key="1">
    <source>
        <dbReference type="SAM" id="SignalP"/>
    </source>
</evidence>
<feature type="signal peptide" evidence="1">
    <location>
        <begin position="1"/>
        <end position="28"/>
    </location>
</feature>
<proteinExistence type="predicted"/>
<gene>
    <name evidence="2" type="ORF">ARMA_2472</name>
    <name evidence="3" type="ORF">SE16_14795</name>
</gene>
<keyword evidence="1" id="KW-0732">Signal</keyword>
<feature type="chain" id="PRO_5007418895" evidence="1">
    <location>
        <begin position="29"/>
        <end position="116"/>
    </location>
</feature>
<accession>A0A0M8KAZ5</accession>
<reference evidence="4" key="3">
    <citation type="submission" date="2015-08" db="EMBL/GenBank/DDBJ databases">
        <title>Draft Genome Sequence of a Heterotrophic Facultative Anaerobic Bacterium Ardenticatena maritima Strain 110S.</title>
        <authorList>
            <person name="Kawaichi S."/>
            <person name="Yoshida T."/>
            <person name="Sako Y."/>
            <person name="Nakamura R."/>
        </authorList>
    </citation>
    <scope>NUCLEOTIDE SEQUENCE [LARGE SCALE GENOMIC DNA]</scope>
    <source>
        <strain evidence="4">110S</strain>
    </source>
</reference>
<dbReference type="AlphaFoldDB" id="A0A0M8KAZ5"/>
<dbReference type="EMBL" id="BBZA01000224">
    <property type="protein sequence ID" value="GAP64049.1"/>
    <property type="molecule type" value="Genomic_DNA"/>
</dbReference>
<organism evidence="2 4">
    <name type="scientific">Ardenticatena maritima</name>
    <dbReference type="NCBI Taxonomy" id="872965"/>
    <lineage>
        <taxon>Bacteria</taxon>
        <taxon>Bacillati</taxon>
        <taxon>Chloroflexota</taxon>
        <taxon>Ardenticatenia</taxon>
        <taxon>Ardenticatenales</taxon>
        <taxon>Ardenticatenaceae</taxon>
        <taxon>Ardenticatena</taxon>
    </lineage>
</organism>
<name>A0A0M8KAZ5_9CHLR</name>
<evidence type="ECO:0000313" key="5">
    <source>
        <dbReference type="Proteomes" id="UP000050502"/>
    </source>
</evidence>
<evidence type="ECO:0000313" key="3">
    <source>
        <dbReference type="EMBL" id="KPL86533.1"/>
    </source>
</evidence>
<reference evidence="2 4" key="1">
    <citation type="journal article" date="2015" name="Genome Announc.">
        <title>Draft Genome Sequence of a Heterotrophic Facultative Anaerobic Thermophilic Bacterium, Ardenticatena maritima Strain 110ST.</title>
        <authorList>
            <person name="Kawaichi S."/>
            <person name="Yoshida T."/>
            <person name="Sako Y."/>
            <person name="Nakamura R."/>
        </authorList>
    </citation>
    <scope>NUCLEOTIDE SEQUENCE [LARGE SCALE GENOMIC DNA]</scope>
    <source>
        <strain evidence="2 4">110S</strain>
    </source>
</reference>
<sequence length="116" mass="12584">MRVSKPFYLALVLFLVFFAPLFFYPAEAQGGVTVTITNEVSGNNNTGRTAAAALNDQWIADTQSVCGLGIWKHAPTVAAHLRSCDTSQAAALLSKFRFRPAPRIKVCVRPMVRAGT</sequence>
<keyword evidence="4" id="KW-1185">Reference proteome</keyword>
<dbReference type="InParanoid" id="A0A0M8KAZ5"/>
<evidence type="ECO:0000313" key="4">
    <source>
        <dbReference type="Proteomes" id="UP000037784"/>
    </source>
</evidence>
<dbReference type="Proteomes" id="UP000050502">
    <property type="component" value="Unassembled WGS sequence"/>
</dbReference>